<protein>
    <recommendedName>
        <fullName evidence="20">Cyclic nucleotide-binding domain-containing protein</fullName>
    </recommendedName>
</protein>
<keyword evidence="13" id="KW-0114">cAMP</keyword>
<evidence type="ECO:0000256" key="11">
    <source>
        <dbReference type="ARBA" id="ARBA00023065"/>
    </source>
</evidence>
<sequence>MNVGDHKPLPPLRSNKVMQTPPTGDNTNGSVRSPDEHSTQHQLPTVEEQISSTSSDPSKVSSSGLKSSIRHDGPKSGDGGENGPGHVVFDIENMDEGSSEERSRENSKESIKASLSLLGIPQPRKESDGLSGMKNTFIRRRLWQMLQPTDNRLSMKLFGSKKGLQIEKKRLKAAGFLIVHPCSAFKFYWDLIMVLLLIANLVTLPVIIAFFYQEKLSQSWSTFNCASDSLFILDVIINLRTGYMDLNTAEQVILEPKKIAIHYLKSWFTVDFVSSIPMDCIFLAIDGGNDNKLYEVSKAFRIFRLAKLLSLVRLLRLSRLMRFVRQWEQVFNVAGAVIRIVNLIGIMILVSHWNGCLQFLVPMLQEFPQDSWVSINDLEHAGWWEQYTWALFKAMSHMLCIGYGRFPPQSMTDLWLTMFSMIIGASCFALFIGHATNLIQSMDSSSRQYREKLKQVEEYMAYRKLPSDMRERITDYYDYRYHGKMFNEEVIFSEISVKLKEDVANYNCRDLVACVPFFQNADPNFVTRVVVLLMFEVFQPGDYIIREGTFGDRMFFIQQGVVDVITSDGEIATTLSDGSYFGEICLLTEERRVASVRTDGYCALFSLGVENFHKVLREFPSMRKTMQEVALRRLNKIGKTSKVLVAALRHHNIASQSSAMSSNLLFPLPESSSSAFGESKGQSEDDLEEESSERILQVNEGPSHTPSHPPTTCPYSAVDKFPLPV</sequence>
<keyword evidence="7 19" id="KW-0812">Transmembrane</keyword>
<dbReference type="InterPro" id="IPR051413">
    <property type="entry name" value="K/Na_HCN_channel"/>
</dbReference>
<feature type="compositionally biased region" description="Low complexity" evidence="18">
    <location>
        <begin position="51"/>
        <end position="67"/>
    </location>
</feature>
<evidence type="ECO:0000256" key="2">
    <source>
        <dbReference type="ARBA" id="ARBA00006305"/>
    </source>
</evidence>
<dbReference type="PRINTS" id="PR01463">
    <property type="entry name" value="EAGCHANLFMLY"/>
</dbReference>
<keyword evidence="10" id="KW-0915">Sodium</keyword>
<keyword evidence="12 19" id="KW-0472">Membrane</keyword>
<keyword evidence="11" id="KW-0406">Ion transport</keyword>
<dbReference type="GO" id="GO:0005272">
    <property type="term" value="F:sodium channel activity"/>
    <property type="evidence" value="ECO:0007669"/>
    <property type="project" value="UniProtKB-KW"/>
</dbReference>
<proteinExistence type="inferred from homology"/>
<feature type="transmembrane region" description="Helical" evidence="19">
    <location>
        <begin position="414"/>
        <end position="439"/>
    </location>
</feature>
<name>A0A914BC79_PATMI</name>
<dbReference type="Gene3D" id="2.60.120.10">
    <property type="entry name" value="Jelly Rolls"/>
    <property type="match status" value="1"/>
</dbReference>
<dbReference type="GeneID" id="119741943"/>
<feature type="region of interest" description="Disordered" evidence="18">
    <location>
        <begin position="672"/>
        <end position="725"/>
    </location>
</feature>
<dbReference type="AlphaFoldDB" id="A0A914BC79"/>
<keyword evidence="9 19" id="KW-1133">Transmembrane helix</keyword>
<evidence type="ECO:0000256" key="5">
    <source>
        <dbReference type="ARBA" id="ARBA00022475"/>
    </source>
</evidence>
<organism evidence="21 22">
    <name type="scientific">Patiria miniata</name>
    <name type="common">Bat star</name>
    <name type="synonym">Asterina miniata</name>
    <dbReference type="NCBI Taxonomy" id="46514"/>
    <lineage>
        <taxon>Eukaryota</taxon>
        <taxon>Metazoa</taxon>
        <taxon>Echinodermata</taxon>
        <taxon>Eleutherozoa</taxon>
        <taxon>Asterozoa</taxon>
        <taxon>Asteroidea</taxon>
        <taxon>Valvatacea</taxon>
        <taxon>Valvatida</taxon>
        <taxon>Asterinidae</taxon>
        <taxon>Patiria</taxon>
    </lineage>
</organism>
<evidence type="ECO:0000313" key="22">
    <source>
        <dbReference type="Proteomes" id="UP000887568"/>
    </source>
</evidence>
<evidence type="ECO:0000256" key="10">
    <source>
        <dbReference type="ARBA" id="ARBA00023053"/>
    </source>
</evidence>
<keyword evidence="8" id="KW-0547">Nucleotide-binding</keyword>
<dbReference type="GO" id="GO:0030552">
    <property type="term" value="F:cAMP binding"/>
    <property type="evidence" value="ECO:0007669"/>
    <property type="project" value="UniProtKB-KW"/>
</dbReference>
<evidence type="ECO:0000256" key="4">
    <source>
        <dbReference type="ARBA" id="ARBA00022461"/>
    </source>
</evidence>
<evidence type="ECO:0000256" key="16">
    <source>
        <dbReference type="ARBA" id="ARBA00023303"/>
    </source>
</evidence>
<evidence type="ECO:0000256" key="1">
    <source>
        <dbReference type="ARBA" id="ARBA00004651"/>
    </source>
</evidence>
<evidence type="ECO:0000256" key="12">
    <source>
        <dbReference type="ARBA" id="ARBA00023136"/>
    </source>
</evidence>
<dbReference type="GO" id="GO:0003254">
    <property type="term" value="P:regulation of membrane depolarization"/>
    <property type="evidence" value="ECO:0007669"/>
    <property type="project" value="TreeGrafter"/>
</dbReference>
<dbReference type="Proteomes" id="UP000887568">
    <property type="component" value="Unplaced"/>
</dbReference>
<dbReference type="InterPro" id="IPR000595">
    <property type="entry name" value="cNMP-bd_dom"/>
</dbReference>
<evidence type="ECO:0000256" key="3">
    <source>
        <dbReference type="ARBA" id="ARBA00022448"/>
    </source>
</evidence>
<dbReference type="GO" id="GO:0098855">
    <property type="term" value="C:HCN channel complex"/>
    <property type="evidence" value="ECO:0007669"/>
    <property type="project" value="TreeGrafter"/>
</dbReference>
<dbReference type="OrthoDB" id="421226at2759"/>
<dbReference type="InterPro" id="IPR013621">
    <property type="entry name" value="Ion_trans_N"/>
</dbReference>
<reference evidence="21" key="1">
    <citation type="submission" date="2022-11" db="UniProtKB">
        <authorList>
            <consortium name="EnsemblMetazoa"/>
        </authorList>
    </citation>
    <scope>IDENTIFICATION</scope>
</reference>
<evidence type="ECO:0000259" key="20">
    <source>
        <dbReference type="PROSITE" id="PS50042"/>
    </source>
</evidence>
<dbReference type="SUPFAM" id="SSF51206">
    <property type="entry name" value="cAMP-binding domain-like"/>
    <property type="match status" value="1"/>
</dbReference>
<keyword evidence="6" id="KW-0116">cAMP-binding</keyword>
<feature type="domain" description="Cyclic nucleotide-binding" evidence="20">
    <location>
        <begin position="517"/>
        <end position="633"/>
    </location>
</feature>
<dbReference type="InterPro" id="IPR018488">
    <property type="entry name" value="cNMP-bd_CS"/>
</dbReference>
<dbReference type="RefSeq" id="XP_038073833.1">
    <property type="nucleotide sequence ID" value="XM_038217905.1"/>
</dbReference>
<dbReference type="SMART" id="SM00100">
    <property type="entry name" value="cNMP"/>
    <property type="match status" value="1"/>
</dbReference>
<comment type="similarity">
    <text evidence="2">Belongs to the potassium channel HCN family.</text>
</comment>
<keyword evidence="4" id="KW-0894">Sodium channel</keyword>
<dbReference type="SUPFAM" id="SSF81324">
    <property type="entry name" value="Voltage-gated potassium channels"/>
    <property type="match status" value="1"/>
</dbReference>
<dbReference type="PANTHER" id="PTHR45689">
    <property type="entry name" value="I[[H]] CHANNEL, ISOFORM E"/>
    <property type="match status" value="1"/>
</dbReference>
<evidence type="ECO:0000256" key="14">
    <source>
        <dbReference type="ARBA" id="ARBA00023201"/>
    </source>
</evidence>
<dbReference type="InterPro" id="IPR018490">
    <property type="entry name" value="cNMP-bd_dom_sf"/>
</dbReference>
<feature type="transmembrane region" description="Helical" evidence="19">
    <location>
        <begin position="330"/>
        <end position="353"/>
    </location>
</feature>
<dbReference type="InterPro" id="IPR014710">
    <property type="entry name" value="RmlC-like_jellyroll"/>
</dbReference>
<accession>A0A914BC79</accession>
<dbReference type="GO" id="GO:0005249">
    <property type="term" value="F:voltage-gated potassium channel activity"/>
    <property type="evidence" value="ECO:0007669"/>
    <property type="project" value="InterPro"/>
</dbReference>
<evidence type="ECO:0000256" key="15">
    <source>
        <dbReference type="ARBA" id="ARBA00023286"/>
    </source>
</evidence>
<feature type="region of interest" description="Disordered" evidence="18">
    <location>
        <begin position="1"/>
        <end position="89"/>
    </location>
</feature>
<comment type="subcellular location">
    <subcellularLocation>
        <location evidence="1">Cell membrane</location>
        <topology evidence="1">Multi-pass membrane protein</topology>
    </subcellularLocation>
</comment>
<keyword evidence="5" id="KW-1003">Cell membrane</keyword>
<feature type="transmembrane region" description="Helical" evidence="19">
    <location>
        <begin position="187"/>
        <end position="212"/>
    </location>
</feature>
<evidence type="ECO:0000256" key="8">
    <source>
        <dbReference type="ARBA" id="ARBA00022741"/>
    </source>
</evidence>
<evidence type="ECO:0000256" key="9">
    <source>
        <dbReference type="ARBA" id="ARBA00022989"/>
    </source>
</evidence>
<dbReference type="InterPro" id="IPR003938">
    <property type="entry name" value="K_chnl_volt-dep_EAG/ELK/ERG"/>
</dbReference>
<comment type="catalytic activity">
    <reaction evidence="17">
        <text>Na(+)(in) = Na(+)(out)</text>
        <dbReference type="Rhea" id="RHEA:34963"/>
        <dbReference type="ChEBI" id="CHEBI:29101"/>
    </reaction>
</comment>
<dbReference type="OMA" id="YFVQHGC"/>
<dbReference type="Pfam" id="PF00520">
    <property type="entry name" value="Ion_trans"/>
    <property type="match status" value="1"/>
</dbReference>
<keyword evidence="22" id="KW-1185">Reference proteome</keyword>
<keyword evidence="15" id="KW-1071">Ligand-gated ion channel</keyword>
<evidence type="ECO:0000256" key="7">
    <source>
        <dbReference type="ARBA" id="ARBA00022692"/>
    </source>
</evidence>
<dbReference type="EnsemblMetazoa" id="XM_038217905.1">
    <property type="protein sequence ID" value="XP_038073833.1"/>
    <property type="gene ID" value="LOC119741943"/>
</dbReference>
<dbReference type="CDD" id="cd00038">
    <property type="entry name" value="CAP_ED"/>
    <property type="match status" value="1"/>
</dbReference>
<evidence type="ECO:0000313" key="21">
    <source>
        <dbReference type="EnsemblMetazoa" id="XP_038073833.1"/>
    </source>
</evidence>
<evidence type="ECO:0000256" key="6">
    <source>
        <dbReference type="ARBA" id="ARBA00022566"/>
    </source>
</evidence>
<dbReference type="PANTHER" id="PTHR45689:SF5">
    <property type="entry name" value="I[[H]] CHANNEL, ISOFORM E"/>
    <property type="match status" value="1"/>
</dbReference>
<evidence type="ECO:0000256" key="13">
    <source>
        <dbReference type="ARBA" id="ARBA00023149"/>
    </source>
</evidence>
<dbReference type="PROSITE" id="PS00888">
    <property type="entry name" value="CNMP_BINDING_1"/>
    <property type="match status" value="1"/>
</dbReference>
<dbReference type="Gene3D" id="1.10.287.70">
    <property type="match status" value="1"/>
</dbReference>
<evidence type="ECO:0000256" key="17">
    <source>
        <dbReference type="ARBA" id="ARBA00036239"/>
    </source>
</evidence>
<dbReference type="PROSITE" id="PS50042">
    <property type="entry name" value="CNMP_BINDING_3"/>
    <property type="match status" value="1"/>
</dbReference>
<dbReference type="Pfam" id="PF00027">
    <property type="entry name" value="cNMP_binding"/>
    <property type="match status" value="1"/>
</dbReference>
<dbReference type="Gene3D" id="1.10.287.630">
    <property type="entry name" value="Helix hairpin bin"/>
    <property type="match status" value="1"/>
</dbReference>
<dbReference type="Pfam" id="PF08412">
    <property type="entry name" value="Ion_trans_N"/>
    <property type="match status" value="1"/>
</dbReference>
<feature type="compositionally biased region" description="Polar residues" evidence="18">
    <location>
        <begin position="16"/>
        <end position="31"/>
    </location>
</feature>
<keyword evidence="3" id="KW-0813">Transport</keyword>
<keyword evidence="16" id="KW-0407">Ion channel</keyword>
<keyword evidence="14" id="KW-0739">Sodium transport</keyword>
<evidence type="ECO:0000256" key="19">
    <source>
        <dbReference type="SAM" id="Phobius"/>
    </source>
</evidence>
<evidence type="ECO:0000256" key="18">
    <source>
        <dbReference type="SAM" id="MobiDB-lite"/>
    </source>
</evidence>
<dbReference type="InterPro" id="IPR005821">
    <property type="entry name" value="Ion_trans_dom"/>
</dbReference>